<accession>A0A2X2WL37</accession>
<reference evidence="1 2" key="1">
    <citation type="submission" date="2018-06" db="EMBL/GenBank/DDBJ databases">
        <authorList>
            <consortium name="Pathogen Informatics"/>
            <person name="Doyle S."/>
        </authorList>
    </citation>
    <scope>NUCLEOTIDE SEQUENCE [LARGE SCALE GENOMIC DNA]</scope>
    <source>
        <strain evidence="1 2">NCTC11224</strain>
    </source>
</reference>
<evidence type="ECO:0000313" key="1">
    <source>
        <dbReference type="EMBL" id="SQB14309.1"/>
    </source>
</evidence>
<proteinExistence type="predicted"/>
<evidence type="ECO:0000313" key="2">
    <source>
        <dbReference type="Proteomes" id="UP000251853"/>
    </source>
</evidence>
<gene>
    <name evidence="1" type="ORF">NCTC11224_03346</name>
</gene>
<dbReference type="Proteomes" id="UP000251853">
    <property type="component" value="Unassembled WGS sequence"/>
</dbReference>
<name>A0A2X2WL37_9FIRM</name>
<dbReference type="RefSeq" id="WP_022203039.1">
    <property type="nucleotide sequence ID" value="NZ_CATYWZ010000001.1"/>
</dbReference>
<sequence length="82" mass="9917">MISEVCHQNNILRFAKIKTRVDVEKVIYQHKVDYIVVRMSSEHEKQERFATVFWQLLGTIWGNMDKNCKIVEYDYEIHTKNQ</sequence>
<dbReference type="EMBL" id="UAVW01000015">
    <property type="protein sequence ID" value="SQB14309.1"/>
    <property type="molecule type" value="Genomic_DNA"/>
</dbReference>
<protein>
    <submittedName>
        <fullName evidence="1">Uncharacterized protein</fullName>
    </submittedName>
</protein>
<keyword evidence="2" id="KW-1185">Reference proteome</keyword>
<dbReference type="AlphaFoldDB" id="A0A2X2WL37"/>
<organism evidence="1 2">
    <name type="scientific">Enterocloster clostridioformis</name>
    <dbReference type="NCBI Taxonomy" id="1531"/>
    <lineage>
        <taxon>Bacteria</taxon>
        <taxon>Bacillati</taxon>
        <taxon>Bacillota</taxon>
        <taxon>Clostridia</taxon>
        <taxon>Lachnospirales</taxon>
        <taxon>Lachnospiraceae</taxon>
        <taxon>Enterocloster</taxon>
    </lineage>
</organism>